<dbReference type="EMBL" id="BAZW01000031">
    <property type="protein sequence ID" value="GAO30827.1"/>
    <property type="molecule type" value="Genomic_DNA"/>
</dbReference>
<evidence type="ECO:0000256" key="4">
    <source>
        <dbReference type="ARBA" id="ARBA00023157"/>
    </source>
</evidence>
<keyword evidence="9" id="KW-1185">Reference proteome</keyword>
<proteinExistence type="predicted"/>
<dbReference type="SUPFAM" id="SSF49899">
    <property type="entry name" value="Concanavalin A-like lectins/glucanases"/>
    <property type="match status" value="2"/>
</dbReference>
<dbReference type="InterPro" id="IPR013320">
    <property type="entry name" value="ConA-like_dom_sf"/>
</dbReference>
<dbReference type="STRING" id="1236989.JCM15548_13141"/>
<reference evidence="8 9" key="1">
    <citation type="journal article" date="2015" name="Microbes Environ.">
        <title>Distribution and evolution of nitrogen fixation genes in the phylum bacteroidetes.</title>
        <authorList>
            <person name="Inoue J."/>
            <person name="Oshima K."/>
            <person name="Suda W."/>
            <person name="Sakamoto M."/>
            <person name="Iino T."/>
            <person name="Noda S."/>
            <person name="Hongoh Y."/>
            <person name="Hattori M."/>
            <person name="Ohkuma M."/>
        </authorList>
    </citation>
    <scope>NUCLEOTIDE SEQUENCE [LARGE SCALE GENOMIC DNA]</scope>
    <source>
        <strain evidence="8">JCM 15548</strain>
    </source>
</reference>
<dbReference type="GO" id="GO:0005975">
    <property type="term" value="P:carbohydrate metabolic process"/>
    <property type="evidence" value="ECO:0007669"/>
    <property type="project" value="UniProtKB-ARBA"/>
</dbReference>
<dbReference type="NCBIfam" id="TIGR04183">
    <property type="entry name" value="Por_Secre_tail"/>
    <property type="match status" value="1"/>
</dbReference>
<feature type="coiled-coil region" evidence="5">
    <location>
        <begin position="483"/>
        <end position="510"/>
    </location>
</feature>
<evidence type="ECO:0000256" key="3">
    <source>
        <dbReference type="ARBA" id="ARBA00022837"/>
    </source>
</evidence>
<keyword evidence="2" id="KW-0479">Metal-binding</keyword>
<dbReference type="AlphaFoldDB" id="A0A0E9LZ07"/>
<evidence type="ECO:0000256" key="5">
    <source>
        <dbReference type="SAM" id="Coils"/>
    </source>
</evidence>
<comment type="cofactor">
    <cofactor evidence="1">
        <name>Ca(2+)</name>
        <dbReference type="ChEBI" id="CHEBI:29108"/>
    </cofactor>
</comment>
<dbReference type="InterPro" id="IPR026444">
    <property type="entry name" value="Secre_tail"/>
</dbReference>
<sequence>MQFLRFSVIFGLGLMLGWPTAQAQTPASALELHYTFEAVNNSEIQDASNNNHEGQINGQAALVNAFDGKGLQMVNKEDYIQAPENISTNLSSFTFATWVKLDALKGSTRFFDWGNGADGTNNFVAFIPSYGGDNRMMALRFKPSSGSTEMVFSNKRCPVGSWAHIAVTFEWDEASSKGSAIFYINGQEAGGGSAISSNPAVFLGQTSDNYFGYSRFASETNGFNGIVDEIRLYNRALTSTEINEISGLDSPMADLIVKYDFSDTDASLVRDASMYQLQGSLKNEASIQTIGTSETGIYNVLSLGNNQGYFDMGAPLGNLLVQMEDYTVSAYFRVDEDYANLHQNGNFLWNFSNSTNAATDQNGYIIGSLGRQSLSITPGYYTQASGNQAVGYSKPALKGNWHHMAYTQQGNTGTIYIDGVPMATSTITHTPASALVKSGLTGTPYNWIGRSCYTGDVYLRNTQVYDFRVYRRALTGDEIKTSELDVERNIARLERAVKAYEGTGKTAESQPHEPRLRPQATRLIVNETDGSFQPTALPEIKDLTFSTGSMHINLMDGTVSTFTLESVDRLVFASQTTPVTRIPIANNMRIYPNPTSDVIYFEALPDDPAQIDVYSMSGHLVMTEMIHPQKKSMKISHLPTGIYILKIGGHTIKFQKR</sequence>
<dbReference type="OrthoDB" id="1281073at2"/>
<dbReference type="Pfam" id="PF13385">
    <property type="entry name" value="Laminin_G_3"/>
    <property type="match status" value="2"/>
</dbReference>
<dbReference type="Gene3D" id="2.60.120.200">
    <property type="match status" value="2"/>
</dbReference>
<evidence type="ECO:0000313" key="8">
    <source>
        <dbReference type="EMBL" id="GAO30827.1"/>
    </source>
</evidence>
<evidence type="ECO:0000259" key="7">
    <source>
        <dbReference type="Pfam" id="PF18962"/>
    </source>
</evidence>
<dbReference type="PANTHER" id="PTHR19277">
    <property type="entry name" value="PENTRAXIN"/>
    <property type="match status" value="1"/>
</dbReference>
<protein>
    <recommendedName>
        <fullName evidence="7">Secretion system C-terminal sorting domain-containing protein</fullName>
    </recommendedName>
</protein>
<organism evidence="8 9">
    <name type="scientific">Geofilum rubicundum JCM 15548</name>
    <dbReference type="NCBI Taxonomy" id="1236989"/>
    <lineage>
        <taxon>Bacteria</taxon>
        <taxon>Pseudomonadati</taxon>
        <taxon>Bacteroidota</taxon>
        <taxon>Bacteroidia</taxon>
        <taxon>Marinilabiliales</taxon>
        <taxon>Marinilabiliaceae</taxon>
        <taxon>Geofilum</taxon>
    </lineage>
</organism>
<accession>A0A0E9LZ07</accession>
<evidence type="ECO:0000313" key="9">
    <source>
        <dbReference type="Proteomes" id="UP000032900"/>
    </source>
</evidence>
<evidence type="ECO:0000256" key="2">
    <source>
        <dbReference type="ARBA" id="ARBA00022723"/>
    </source>
</evidence>
<name>A0A0E9LZ07_9BACT</name>
<dbReference type="Pfam" id="PF18962">
    <property type="entry name" value="Por_Secre_tail"/>
    <property type="match status" value="1"/>
</dbReference>
<feature type="chain" id="PRO_5002428460" description="Secretion system C-terminal sorting domain-containing protein" evidence="6">
    <location>
        <begin position="24"/>
        <end position="657"/>
    </location>
</feature>
<keyword evidence="3" id="KW-0106">Calcium</keyword>
<dbReference type="InterPro" id="IPR051360">
    <property type="entry name" value="Neuronal_Pentraxin_Related"/>
</dbReference>
<keyword evidence="5" id="KW-0175">Coiled coil</keyword>
<feature type="signal peptide" evidence="6">
    <location>
        <begin position="1"/>
        <end position="23"/>
    </location>
</feature>
<gene>
    <name evidence="8" type="ORF">JCM15548_13141</name>
</gene>
<dbReference type="Proteomes" id="UP000032900">
    <property type="component" value="Unassembled WGS sequence"/>
</dbReference>
<feature type="domain" description="Secretion system C-terminal sorting" evidence="7">
    <location>
        <begin position="590"/>
        <end position="654"/>
    </location>
</feature>
<keyword evidence="4" id="KW-1015">Disulfide bond</keyword>
<keyword evidence="6" id="KW-0732">Signal</keyword>
<evidence type="ECO:0000256" key="1">
    <source>
        <dbReference type="ARBA" id="ARBA00001913"/>
    </source>
</evidence>
<dbReference type="GO" id="GO:0004553">
    <property type="term" value="F:hydrolase activity, hydrolyzing O-glycosyl compounds"/>
    <property type="evidence" value="ECO:0007669"/>
    <property type="project" value="UniProtKB-ARBA"/>
</dbReference>
<comment type="caution">
    <text evidence="8">The sequence shown here is derived from an EMBL/GenBank/DDBJ whole genome shotgun (WGS) entry which is preliminary data.</text>
</comment>
<dbReference type="PANTHER" id="PTHR19277:SF125">
    <property type="entry name" value="B6"/>
    <property type="match status" value="1"/>
</dbReference>
<evidence type="ECO:0000256" key="6">
    <source>
        <dbReference type="SAM" id="SignalP"/>
    </source>
</evidence>
<dbReference type="GO" id="GO:0046872">
    <property type="term" value="F:metal ion binding"/>
    <property type="evidence" value="ECO:0007669"/>
    <property type="project" value="UniProtKB-KW"/>
</dbReference>
<dbReference type="RefSeq" id="WP_062126240.1">
    <property type="nucleotide sequence ID" value="NZ_BAZW01000031.1"/>
</dbReference>